<dbReference type="VEuPathDB" id="FungiDB:VP01_335g12"/>
<dbReference type="Proteomes" id="UP000037035">
    <property type="component" value="Unassembled WGS sequence"/>
</dbReference>
<comment type="caution">
    <text evidence="1">The sequence shown here is derived from an EMBL/GenBank/DDBJ whole genome shotgun (WGS) entry which is preliminary data.</text>
</comment>
<accession>A0A0L6UWZ1</accession>
<organism evidence="1 2">
    <name type="scientific">Puccinia sorghi</name>
    <dbReference type="NCBI Taxonomy" id="27349"/>
    <lineage>
        <taxon>Eukaryota</taxon>
        <taxon>Fungi</taxon>
        <taxon>Dikarya</taxon>
        <taxon>Basidiomycota</taxon>
        <taxon>Pucciniomycotina</taxon>
        <taxon>Pucciniomycetes</taxon>
        <taxon>Pucciniales</taxon>
        <taxon>Pucciniaceae</taxon>
        <taxon>Puccinia</taxon>
    </lineage>
</organism>
<gene>
    <name evidence="1" type="ORF">VP01_335g12</name>
</gene>
<dbReference type="EMBL" id="LAVV01008346">
    <property type="protein sequence ID" value="KNZ53053.1"/>
    <property type="molecule type" value="Genomic_DNA"/>
</dbReference>
<keyword evidence="2" id="KW-1185">Reference proteome</keyword>
<evidence type="ECO:0000313" key="2">
    <source>
        <dbReference type="Proteomes" id="UP000037035"/>
    </source>
</evidence>
<reference evidence="1 2" key="1">
    <citation type="submission" date="2015-08" db="EMBL/GenBank/DDBJ databases">
        <title>Next Generation Sequencing and Analysis of the Genome of Puccinia sorghi L Schw, the Causal Agent of Maize Common Rust.</title>
        <authorList>
            <person name="Rochi L."/>
            <person name="Burguener G."/>
            <person name="Darino M."/>
            <person name="Turjanski A."/>
            <person name="Kreff E."/>
            <person name="Dieguez M.J."/>
            <person name="Sacco F."/>
        </authorList>
    </citation>
    <scope>NUCLEOTIDE SEQUENCE [LARGE SCALE GENOMIC DNA]</scope>
    <source>
        <strain evidence="1 2">RO10H11247</strain>
    </source>
</reference>
<protein>
    <submittedName>
        <fullName evidence="1">Uncharacterized protein</fullName>
    </submittedName>
</protein>
<sequence length="220" mass="24335">MEGITTRITTKTHTTTHLILASMHTGAMKVDQAQIPAKALKAPTGILSRVASGYKCQWSRPTKNVNEPGYRESCASNQKPPQDQIPMLAMLGCKQSHSTTLPETLETIHFPSPTENPAKNHVYTQEFKQVFVQSNIKAVLLDPSIEQYSQTISCRKHTVISPVVMIQRIIDSQTAAFQATNLLQGYNQNNNGALKGVISLIRGHLKNEKVFFGKFVSFLG</sequence>
<proteinExistence type="predicted"/>
<name>A0A0L6UWZ1_9BASI</name>
<dbReference type="AlphaFoldDB" id="A0A0L6UWZ1"/>
<evidence type="ECO:0000313" key="1">
    <source>
        <dbReference type="EMBL" id="KNZ53053.1"/>
    </source>
</evidence>